<dbReference type="Proteomes" id="UP000295192">
    <property type="component" value="Unassembled WGS sequence"/>
</dbReference>
<dbReference type="EMBL" id="LSRL02009471">
    <property type="protein sequence ID" value="TDG38168.1"/>
    <property type="molecule type" value="Genomic_DNA"/>
</dbReference>
<gene>
    <name evidence="1" type="ORF">AWZ03_015410</name>
</gene>
<accession>A0A484ANA6</accession>
<sequence>VKFNKDRMDHKELEDRMVRQVHNACSMALVRTDNRVRTQVIHRGREVNKAHTDHLVHTVHFLRVHNLSRKDHRVPV</sequence>
<dbReference type="AlphaFoldDB" id="A0A484ANA6"/>
<feature type="non-terminal residue" evidence="1">
    <location>
        <position position="1"/>
    </location>
</feature>
<comment type="caution">
    <text evidence="1">The sequence shown here is derived from an EMBL/GenBank/DDBJ whole genome shotgun (WGS) entry which is preliminary data.</text>
</comment>
<evidence type="ECO:0000313" key="2">
    <source>
        <dbReference type="Proteomes" id="UP000295192"/>
    </source>
</evidence>
<keyword evidence="2" id="KW-1185">Reference proteome</keyword>
<reference evidence="1 2" key="1">
    <citation type="journal article" date="2019" name="J. Hered.">
        <title>An Improved Genome Assembly for Drosophila navojoa, the Basal Species in the mojavensis Cluster.</title>
        <authorList>
            <person name="Vanderlinde T."/>
            <person name="Dupim E.G."/>
            <person name="Nazario-Yepiz N.O."/>
            <person name="Carvalho A.B."/>
        </authorList>
    </citation>
    <scope>NUCLEOTIDE SEQUENCE [LARGE SCALE GENOMIC DNA]</scope>
    <source>
        <strain evidence="1">Navoj_Jal97</strain>
        <tissue evidence="1">Whole organism</tissue>
    </source>
</reference>
<protein>
    <submittedName>
        <fullName evidence="1">Uncharacterized protein</fullName>
    </submittedName>
</protein>
<organism evidence="1 2">
    <name type="scientific">Drosophila navojoa</name>
    <name type="common">Fruit fly</name>
    <dbReference type="NCBI Taxonomy" id="7232"/>
    <lineage>
        <taxon>Eukaryota</taxon>
        <taxon>Metazoa</taxon>
        <taxon>Ecdysozoa</taxon>
        <taxon>Arthropoda</taxon>
        <taxon>Hexapoda</taxon>
        <taxon>Insecta</taxon>
        <taxon>Pterygota</taxon>
        <taxon>Neoptera</taxon>
        <taxon>Endopterygota</taxon>
        <taxon>Diptera</taxon>
        <taxon>Brachycera</taxon>
        <taxon>Muscomorpha</taxon>
        <taxon>Ephydroidea</taxon>
        <taxon>Drosophilidae</taxon>
        <taxon>Drosophila</taxon>
    </lineage>
</organism>
<evidence type="ECO:0000313" key="1">
    <source>
        <dbReference type="EMBL" id="TDG38168.1"/>
    </source>
</evidence>
<name>A0A484ANA6_DRONA</name>
<proteinExistence type="predicted"/>